<reference evidence="1" key="1">
    <citation type="journal article" date="2015" name="Nature">
        <title>Complex archaea that bridge the gap between prokaryotes and eukaryotes.</title>
        <authorList>
            <person name="Spang A."/>
            <person name="Saw J.H."/>
            <person name="Jorgensen S.L."/>
            <person name="Zaremba-Niedzwiedzka K."/>
            <person name="Martijn J."/>
            <person name="Lind A.E."/>
            <person name="van Eijk R."/>
            <person name="Schleper C."/>
            <person name="Guy L."/>
            <person name="Ettema T.J."/>
        </authorList>
    </citation>
    <scope>NUCLEOTIDE SEQUENCE</scope>
</reference>
<dbReference type="EMBL" id="LAZR01000069">
    <property type="protein sequence ID" value="KKN95717.1"/>
    <property type="molecule type" value="Genomic_DNA"/>
</dbReference>
<dbReference type="Gene3D" id="1.10.10.10">
    <property type="entry name" value="Winged helix-like DNA-binding domain superfamily/Winged helix DNA-binding domain"/>
    <property type="match status" value="1"/>
</dbReference>
<dbReference type="InterPro" id="IPR036388">
    <property type="entry name" value="WH-like_DNA-bd_sf"/>
</dbReference>
<protein>
    <submittedName>
        <fullName evidence="1">Uncharacterized protein</fullName>
    </submittedName>
</protein>
<dbReference type="AlphaFoldDB" id="A0A0F9V7M3"/>
<organism evidence="1">
    <name type="scientific">marine sediment metagenome</name>
    <dbReference type="NCBI Taxonomy" id="412755"/>
    <lineage>
        <taxon>unclassified sequences</taxon>
        <taxon>metagenomes</taxon>
        <taxon>ecological metagenomes</taxon>
    </lineage>
</organism>
<dbReference type="InterPro" id="IPR036390">
    <property type="entry name" value="WH_DNA-bd_sf"/>
</dbReference>
<dbReference type="SUPFAM" id="SSF46785">
    <property type="entry name" value="Winged helix' DNA-binding domain"/>
    <property type="match status" value="1"/>
</dbReference>
<comment type="caution">
    <text evidence="1">The sequence shown here is derived from an EMBL/GenBank/DDBJ whole genome shotgun (WGS) entry which is preliminary data.</text>
</comment>
<gene>
    <name evidence="1" type="ORF">LCGC14_0175860</name>
</gene>
<accession>A0A0F9V7M3</accession>
<sequence length="146" mass="17476">MFIHNLLCMLCDSITTKKRVHWCELKFHYILYYHSLFVGNPVNSKLLVKIITDLDNPYRVQRNRYFKLKPILEDNGYIECEQKNLRDGRTVNFTFTENGLEELQEIIQKYQAFINKNGLENFLMSYKAEIYQFVKNKVTIFTSENS</sequence>
<evidence type="ECO:0000313" key="1">
    <source>
        <dbReference type="EMBL" id="KKN95717.1"/>
    </source>
</evidence>
<name>A0A0F9V7M3_9ZZZZ</name>
<proteinExistence type="predicted"/>